<feature type="compositionally biased region" description="Basic and acidic residues" evidence="7">
    <location>
        <begin position="70"/>
        <end position="83"/>
    </location>
</feature>
<dbReference type="SUPFAM" id="SSF57997">
    <property type="entry name" value="Tropomyosin"/>
    <property type="match status" value="1"/>
</dbReference>
<evidence type="ECO:0000256" key="3">
    <source>
        <dbReference type="ARBA" id="ARBA00011738"/>
    </source>
</evidence>
<evidence type="ECO:0000256" key="5">
    <source>
        <dbReference type="ARBA" id="ARBA00023054"/>
    </source>
</evidence>
<comment type="similarity">
    <text evidence="2">Belongs to the tropomyosin family.</text>
</comment>
<dbReference type="InterPro" id="IPR000533">
    <property type="entry name" value="Tropomyosin"/>
</dbReference>
<feature type="compositionally biased region" description="Basic residues" evidence="7">
    <location>
        <begin position="51"/>
        <end position="69"/>
    </location>
</feature>
<dbReference type="Gene3D" id="1.20.5.340">
    <property type="match status" value="1"/>
</dbReference>
<dbReference type="Pfam" id="PF00261">
    <property type="entry name" value="Tropomyosin"/>
    <property type="match status" value="1"/>
</dbReference>
<comment type="function">
    <text evidence="1">Tropomyosin, in association with the troponin complex, plays a central role in the calcium dependent regulation of muscle contraction.</text>
</comment>
<keyword evidence="9" id="KW-1185">Reference proteome</keyword>
<dbReference type="PANTHER" id="PTHR19269">
    <property type="entry name" value="TROPOMYOSIN"/>
    <property type="match status" value="1"/>
</dbReference>
<dbReference type="FunFam" id="1.20.5.170:FF:000001">
    <property type="entry name" value="Tropomyosin alpha-1 chain isoform 1"/>
    <property type="match status" value="1"/>
</dbReference>
<comment type="subunit">
    <text evidence="3">Homodimer.</text>
</comment>
<organism evidence="8 9">
    <name type="scientific">Octopus vulgaris</name>
    <name type="common">Common octopus</name>
    <dbReference type="NCBI Taxonomy" id="6645"/>
    <lineage>
        <taxon>Eukaryota</taxon>
        <taxon>Metazoa</taxon>
        <taxon>Spiralia</taxon>
        <taxon>Lophotrochozoa</taxon>
        <taxon>Mollusca</taxon>
        <taxon>Cephalopoda</taxon>
        <taxon>Coleoidea</taxon>
        <taxon>Octopodiformes</taxon>
        <taxon>Octopoda</taxon>
        <taxon>Incirrata</taxon>
        <taxon>Octopodidae</taxon>
        <taxon>Octopus</taxon>
    </lineage>
</organism>
<dbReference type="Gene3D" id="1.20.5.170">
    <property type="match status" value="1"/>
</dbReference>
<accession>A0AA36ASP9</accession>
<evidence type="ECO:0000256" key="2">
    <source>
        <dbReference type="ARBA" id="ARBA00009036"/>
    </source>
</evidence>
<evidence type="ECO:0000256" key="4">
    <source>
        <dbReference type="ARBA" id="ARBA00022737"/>
    </source>
</evidence>
<evidence type="ECO:0000313" key="8">
    <source>
        <dbReference type="EMBL" id="CAI9721606.1"/>
    </source>
</evidence>
<sequence>MGEKCPAEPDLCDVEGVDLSQESLGTLESDQGVVGSQDSYTSILPEDGAKLKKKKKDGKKTKKKKSSKSKSKDGDSKDSDGKEHKTKKSSSSRRPEPEGGNTTSNVNMDEYDKVIYNNDPLFSDLELSDKEGDSELQVPSRQRRQTRLMGVGSSGIFIPCTQFGLNSNTMIKFAIISTELQNVLQVSLKRCESEIAGLNRRIQLLEEDLERSEERLSTAQTKLDEASKAADESERAVQVLRNRSSMDDDRICDLEQKCKDAELFASESQKKYDEAARKLAITEVDLERAEARLEAAEAKRLDIEEQLHVVGNTCKTIEVQCEQASQREDSYEETIRDLTHRLKEAENRTECAERECNLLHKGKAVLEGDLEKEQLKTKKLQEEMQQTYMEIHELMQ</sequence>
<feature type="coiled-coil region" evidence="6">
    <location>
        <begin position="272"/>
        <end position="390"/>
    </location>
</feature>
<evidence type="ECO:0000256" key="7">
    <source>
        <dbReference type="SAM" id="MobiDB-lite"/>
    </source>
</evidence>
<reference evidence="8" key="1">
    <citation type="submission" date="2023-08" db="EMBL/GenBank/DDBJ databases">
        <authorList>
            <person name="Alioto T."/>
            <person name="Alioto T."/>
            <person name="Gomez Garrido J."/>
        </authorList>
    </citation>
    <scope>NUCLEOTIDE SEQUENCE</scope>
</reference>
<feature type="compositionally biased region" description="Polar residues" evidence="7">
    <location>
        <begin position="22"/>
        <end position="42"/>
    </location>
</feature>
<keyword evidence="4" id="KW-0677">Repeat</keyword>
<name>A0AA36ASP9_OCTVU</name>
<evidence type="ECO:0000313" key="9">
    <source>
        <dbReference type="Proteomes" id="UP001162480"/>
    </source>
</evidence>
<keyword evidence="5 6" id="KW-0175">Coiled coil</keyword>
<evidence type="ECO:0000256" key="1">
    <source>
        <dbReference type="ARBA" id="ARBA00002987"/>
    </source>
</evidence>
<feature type="coiled-coil region" evidence="6">
    <location>
        <begin position="188"/>
        <end position="243"/>
    </location>
</feature>
<dbReference type="Proteomes" id="UP001162480">
    <property type="component" value="Chromosome 4"/>
</dbReference>
<dbReference type="EMBL" id="OX597817">
    <property type="protein sequence ID" value="CAI9721606.1"/>
    <property type="molecule type" value="Genomic_DNA"/>
</dbReference>
<dbReference type="PRINTS" id="PR00194">
    <property type="entry name" value="TROPOMYOSIN"/>
</dbReference>
<protein>
    <submittedName>
        <fullName evidence="8">Uncharacterized protein</fullName>
    </submittedName>
</protein>
<proteinExistence type="inferred from homology"/>
<dbReference type="AlphaFoldDB" id="A0AA36ASP9"/>
<gene>
    <name evidence="8" type="ORF">OCTVUL_1B011920</name>
</gene>
<feature type="region of interest" description="Disordered" evidence="7">
    <location>
        <begin position="22"/>
        <end position="111"/>
    </location>
</feature>
<evidence type="ECO:0000256" key="6">
    <source>
        <dbReference type="SAM" id="Coils"/>
    </source>
</evidence>